<dbReference type="Proteomes" id="UP000198703">
    <property type="component" value="Unassembled WGS sequence"/>
</dbReference>
<organism evidence="5 6">
    <name type="scientific">Rubrimonas cliftonensis</name>
    <dbReference type="NCBI Taxonomy" id="89524"/>
    <lineage>
        <taxon>Bacteria</taxon>
        <taxon>Pseudomonadati</taxon>
        <taxon>Pseudomonadota</taxon>
        <taxon>Alphaproteobacteria</taxon>
        <taxon>Rhodobacterales</taxon>
        <taxon>Paracoccaceae</taxon>
        <taxon>Rubrimonas</taxon>
    </lineage>
</organism>
<proteinExistence type="inferred from homology"/>
<evidence type="ECO:0000256" key="3">
    <source>
        <dbReference type="ARBA" id="ARBA00023002"/>
    </source>
</evidence>
<dbReference type="CDD" id="cd02933">
    <property type="entry name" value="OYE_like_FMN"/>
    <property type="match status" value="1"/>
</dbReference>
<evidence type="ECO:0000256" key="1">
    <source>
        <dbReference type="ARBA" id="ARBA00001917"/>
    </source>
</evidence>
<gene>
    <name evidence="5" type="ORF">SAMN05444370_103103</name>
</gene>
<keyword evidence="3" id="KW-0560">Oxidoreductase</keyword>
<dbReference type="Pfam" id="PF00724">
    <property type="entry name" value="Oxidored_FMN"/>
    <property type="match status" value="1"/>
</dbReference>
<protein>
    <submittedName>
        <fullName evidence="5">N-ethylmaleimide reductase</fullName>
    </submittedName>
</protein>
<dbReference type="OrthoDB" id="9784632at2"/>
<dbReference type="FunFam" id="3.20.20.70:FF:000059">
    <property type="entry name" value="N-ethylmaleimide reductase, FMN-linked"/>
    <property type="match status" value="1"/>
</dbReference>
<dbReference type="RefSeq" id="WP_093250285.1">
    <property type="nucleotide sequence ID" value="NZ_FNQM01000003.1"/>
</dbReference>
<dbReference type="STRING" id="89524.SAMN05444370_103103"/>
<dbReference type="PANTHER" id="PTHR22893">
    <property type="entry name" value="NADH OXIDOREDUCTASE-RELATED"/>
    <property type="match status" value="1"/>
</dbReference>
<evidence type="ECO:0000313" key="5">
    <source>
        <dbReference type="EMBL" id="SEA11050.1"/>
    </source>
</evidence>
<dbReference type="InterPro" id="IPR013785">
    <property type="entry name" value="Aldolase_TIM"/>
</dbReference>
<dbReference type="GO" id="GO:0010181">
    <property type="term" value="F:FMN binding"/>
    <property type="evidence" value="ECO:0007669"/>
    <property type="project" value="InterPro"/>
</dbReference>
<evidence type="ECO:0000313" key="6">
    <source>
        <dbReference type="Proteomes" id="UP000198703"/>
    </source>
</evidence>
<comment type="cofactor">
    <cofactor evidence="1">
        <name>FMN</name>
        <dbReference type="ChEBI" id="CHEBI:58210"/>
    </cofactor>
</comment>
<dbReference type="AlphaFoldDB" id="A0A1H3YHI3"/>
<evidence type="ECO:0000256" key="2">
    <source>
        <dbReference type="ARBA" id="ARBA00005979"/>
    </source>
</evidence>
<dbReference type="GO" id="GO:0005829">
    <property type="term" value="C:cytosol"/>
    <property type="evidence" value="ECO:0007669"/>
    <property type="project" value="TreeGrafter"/>
</dbReference>
<name>A0A1H3YHI3_9RHOB</name>
<sequence length="366" mass="39164">MTTPKLFTPLALGELSLPNRVVMAPLTRNRALPDGDVPHDMNAEYYAQRASAGLIISEASQISPGGKGYAWTPGIHSEAQVSGWRKVTDAVHAAGGRIVIQLWHVGRNSHVSLQPDGRRPVAPSAIAADARSYDGKSFVATSEPRALELSEIPRVVDDYRRAAQNAMDAGFDGVELHAANGYLIDQFLRDGSSRRDDAYGGSIENRARLLAETLGAITEVWPAGRVGVRFSPFSSANDVSDSEPMATFGHAIDRASDLGLAYLHMVEGQLGESRDAKALDDVAALRARFKGGYIANNRYDRALAIEAVGAGKADAVAFGRPFIANPDLPERLLRDAALNDPDDATFYGGGAEGYLDYPFLGDRAAA</sequence>
<feature type="domain" description="NADH:flavin oxidoreductase/NADH oxidase N-terminal" evidence="4">
    <location>
        <begin position="5"/>
        <end position="335"/>
    </location>
</feature>
<dbReference type="PANTHER" id="PTHR22893:SF91">
    <property type="entry name" value="NADPH DEHYDROGENASE 2-RELATED"/>
    <property type="match status" value="1"/>
</dbReference>
<dbReference type="InterPro" id="IPR045247">
    <property type="entry name" value="Oye-like"/>
</dbReference>
<dbReference type="NCBIfam" id="NF007899">
    <property type="entry name" value="PRK10605.1"/>
    <property type="match status" value="1"/>
</dbReference>
<dbReference type="GO" id="GO:0016628">
    <property type="term" value="F:oxidoreductase activity, acting on the CH-CH group of donors, NAD or NADP as acceptor"/>
    <property type="evidence" value="ECO:0007669"/>
    <property type="project" value="UniProtKB-ARBA"/>
</dbReference>
<dbReference type="EMBL" id="FNQM01000003">
    <property type="protein sequence ID" value="SEA11050.1"/>
    <property type="molecule type" value="Genomic_DNA"/>
</dbReference>
<accession>A0A1H3YHI3</accession>
<reference evidence="5 6" key="1">
    <citation type="submission" date="2016-10" db="EMBL/GenBank/DDBJ databases">
        <authorList>
            <person name="de Groot N.N."/>
        </authorList>
    </citation>
    <scope>NUCLEOTIDE SEQUENCE [LARGE SCALE GENOMIC DNA]</scope>
    <source>
        <strain evidence="5 6">DSM 15345</strain>
    </source>
</reference>
<comment type="similarity">
    <text evidence="2">Belongs to the NADH:flavin oxidoreductase/NADH oxidase family.</text>
</comment>
<keyword evidence="6" id="KW-1185">Reference proteome</keyword>
<evidence type="ECO:0000259" key="4">
    <source>
        <dbReference type="Pfam" id="PF00724"/>
    </source>
</evidence>
<dbReference type="SUPFAM" id="SSF51395">
    <property type="entry name" value="FMN-linked oxidoreductases"/>
    <property type="match status" value="1"/>
</dbReference>
<dbReference type="InterPro" id="IPR001155">
    <property type="entry name" value="OxRdtase_FMN_N"/>
</dbReference>
<dbReference type="Gene3D" id="3.20.20.70">
    <property type="entry name" value="Aldolase class I"/>
    <property type="match status" value="1"/>
</dbReference>